<dbReference type="InterPro" id="IPR028929">
    <property type="entry name" value="Mif2_N"/>
</dbReference>
<dbReference type="GO" id="GO:0051315">
    <property type="term" value="P:attachment of mitotic spindle microtubules to kinetochore"/>
    <property type="evidence" value="ECO:0007669"/>
    <property type="project" value="TreeGrafter"/>
</dbReference>
<dbReference type="Pfam" id="PF15624">
    <property type="entry name" value="Mif2_N"/>
    <property type="match status" value="1"/>
</dbReference>
<dbReference type="CDD" id="cd06993">
    <property type="entry name" value="cupin_CENP-C_C"/>
    <property type="match status" value="1"/>
</dbReference>
<reference evidence="10 11" key="1">
    <citation type="submission" date="2020-03" db="EMBL/GenBank/DDBJ databases">
        <title>Draft Genome Sequence of Cudoniella acicularis.</title>
        <authorList>
            <person name="Buettner E."/>
            <person name="Kellner H."/>
        </authorList>
    </citation>
    <scope>NUCLEOTIDE SEQUENCE [LARGE SCALE GENOMIC DNA]</scope>
    <source>
        <strain evidence="10 11">DSM 108380</strain>
    </source>
</reference>
<gene>
    <name evidence="10" type="ORF">G7Y89_g1557</name>
</gene>
<dbReference type="GO" id="GO:0005634">
    <property type="term" value="C:nucleus"/>
    <property type="evidence" value="ECO:0007669"/>
    <property type="project" value="UniProtKB-SubCell"/>
</dbReference>
<dbReference type="GO" id="GO:0019237">
    <property type="term" value="F:centromeric DNA binding"/>
    <property type="evidence" value="ECO:0007669"/>
    <property type="project" value="InterPro"/>
</dbReference>
<feature type="region of interest" description="Disordered" evidence="7">
    <location>
        <begin position="1"/>
        <end position="57"/>
    </location>
</feature>
<dbReference type="InterPro" id="IPR011051">
    <property type="entry name" value="RmlC_Cupin_sf"/>
</dbReference>
<name>A0A8H4RWP8_9HELO</name>
<feature type="compositionally biased region" description="Polar residues" evidence="7">
    <location>
        <begin position="15"/>
        <end position="43"/>
    </location>
</feature>
<comment type="similarity">
    <text evidence="2">Belongs to the CENP-C/MIF2 family.</text>
</comment>
<dbReference type="InterPro" id="IPR014710">
    <property type="entry name" value="RmlC-like_jellyroll"/>
</dbReference>
<sequence>MSDSSQSKRGYAPSVFSTTTTQSAKPLLSSENPSRTSKSQKAWQKTKKFLSSIGEPPTAEYDRQQAALGLKEEKKRTVKATNYGAFRGQPGVRRLWLILDFWEEEQARQDQRPLLHLDITDRSILVGLSALERTHKLVRSKKRAESRASESIMAPNGAALPKRKPKENNFIFDLGVRGRKTGLTLPDTGIRDENGLEPMDGLFSSPAKTNGKSMRNSNTTLSSEEDMEMVESTIPEPEEVLQGRANIRLPPKSRSPIKTFLQSPARRNPSLGPVSSPTRGTIVAPRAASVSASVRRKLDFSNNNEEESGDGSTAPKRRAGSALPSTSTTKLTNGNRLSPLREPAYSNNSNRRDQDDTADMDESIVNGEDSFEMVDAGDDPEPEPELDDEPQEEEELEPEPPKKGKRKSTEVDDAEAPARKGRRGRPKKTPEPVKKQASRSRKVAEALQPEPEVAEPVKTQTGRPRKAVEATEPENEVEVKPKQKPPKKAVGKARKSGKTTELPKAKAAIHKPKLATIAESDSPQVKRGPPLPNNRGLVILRRETPAEGTGFKQTRSGRNSIKPIAYWKNERIEYSDDENEDNYGKFLMPRIKEVVRADEVEQEKRNKMKSKSSKSKKRRAEPESEEDEVAEPWETEPGEFVGDLRLWDPEDPTGLQTEEEADQIALSSAAIVTRDVRDGTFKFAKTLTLPFFGSGMVDLPPGAAKKPKSSRKMQMVFFVYYGRVQVTVNGNTFRIGKGGMWQVPRGNFYSIENDYDTPARLFFAQGCEVEAETEEAETQ</sequence>
<dbReference type="Gene3D" id="2.60.120.10">
    <property type="entry name" value="Jelly Rolls"/>
    <property type="match status" value="1"/>
</dbReference>
<evidence type="ECO:0000259" key="8">
    <source>
        <dbReference type="Pfam" id="PF11699"/>
    </source>
</evidence>
<proteinExistence type="inferred from homology"/>
<feature type="compositionally biased region" description="Polar residues" evidence="7">
    <location>
        <begin position="323"/>
        <end position="336"/>
    </location>
</feature>
<evidence type="ECO:0000256" key="4">
    <source>
        <dbReference type="ARBA" id="ARBA00023242"/>
    </source>
</evidence>
<feature type="compositionally biased region" description="Acidic residues" evidence="7">
    <location>
        <begin position="369"/>
        <end position="398"/>
    </location>
</feature>
<feature type="compositionally biased region" description="Acidic residues" evidence="7">
    <location>
        <begin position="623"/>
        <end position="635"/>
    </location>
</feature>
<dbReference type="GO" id="GO:0000776">
    <property type="term" value="C:kinetochore"/>
    <property type="evidence" value="ECO:0007669"/>
    <property type="project" value="InterPro"/>
</dbReference>
<feature type="compositionally biased region" description="Basic and acidic residues" evidence="7">
    <location>
        <begin position="399"/>
        <end position="410"/>
    </location>
</feature>
<dbReference type="GO" id="GO:0051382">
    <property type="term" value="P:kinetochore assembly"/>
    <property type="evidence" value="ECO:0007669"/>
    <property type="project" value="InterPro"/>
</dbReference>
<evidence type="ECO:0000259" key="9">
    <source>
        <dbReference type="Pfam" id="PF15624"/>
    </source>
</evidence>
<dbReference type="InterPro" id="IPR025974">
    <property type="entry name" value="Mif2/CENP-C_cupin"/>
</dbReference>
<feature type="region of interest" description="Disordered" evidence="7">
    <location>
        <begin position="204"/>
        <end position="557"/>
    </location>
</feature>
<dbReference type="FunFam" id="2.60.120.10:FF:000033">
    <property type="entry name" value="Centromere protein C 1"/>
    <property type="match status" value="1"/>
</dbReference>
<dbReference type="EMBL" id="JAAMPI010000061">
    <property type="protein sequence ID" value="KAF4636531.1"/>
    <property type="molecule type" value="Genomic_DNA"/>
</dbReference>
<feature type="domain" description="Mif2 N-terminal" evidence="9">
    <location>
        <begin position="171"/>
        <end position="300"/>
    </location>
</feature>
<evidence type="ECO:0000313" key="11">
    <source>
        <dbReference type="Proteomes" id="UP000566819"/>
    </source>
</evidence>
<dbReference type="AlphaFoldDB" id="A0A8H4RWP8"/>
<evidence type="ECO:0000256" key="1">
    <source>
        <dbReference type="ARBA" id="ARBA00004123"/>
    </source>
</evidence>
<evidence type="ECO:0000256" key="2">
    <source>
        <dbReference type="ARBA" id="ARBA00010291"/>
    </source>
</evidence>
<dbReference type="InterPro" id="IPR028386">
    <property type="entry name" value="CENP-C/Mif2/cnp3"/>
</dbReference>
<accession>A0A8H4RWP8</accession>
<evidence type="ECO:0000256" key="3">
    <source>
        <dbReference type="ARBA" id="ARBA00023125"/>
    </source>
</evidence>
<protein>
    <recommendedName>
        <fullName evidence="6">CENP-C homolog</fullName>
    </recommendedName>
</protein>
<feature type="domain" description="Mif2/CENP-C cupin" evidence="8">
    <location>
        <begin position="681"/>
        <end position="765"/>
    </location>
</feature>
<comment type="function">
    <text evidence="5">Component of the kinetochore, a multiprotein complex that assembles on centromeric DNA and attaches chromosomes to spindle microtubules, mediating chromosome segregation and sister chromatid segregation during meiosis and mitosis. Component of the inner kinetochore constitutive centromere-associated network (CCAN), which serves as a structural platform for outer kinetochore assembly.</text>
</comment>
<feature type="region of interest" description="Disordered" evidence="7">
    <location>
        <begin position="599"/>
        <end position="635"/>
    </location>
</feature>
<dbReference type="OrthoDB" id="1939643at2759"/>
<evidence type="ECO:0000256" key="6">
    <source>
        <dbReference type="ARBA" id="ARBA00075033"/>
    </source>
</evidence>
<keyword evidence="3" id="KW-0238">DNA-binding</keyword>
<comment type="subcellular location">
    <subcellularLocation>
        <location evidence="1">Nucleus</location>
    </subcellularLocation>
</comment>
<dbReference type="Pfam" id="PF11699">
    <property type="entry name" value="CENP-C_C"/>
    <property type="match status" value="1"/>
</dbReference>
<keyword evidence="11" id="KW-1185">Reference proteome</keyword>
<evidence type="ECO:0000256" key="5">
    <source>
        <dbReference type="ARBA" id="ARBA00057947"/>
    </source>
</evidence>
<dbReference type="PANTHER" id="PTHR16684:SF11">
    <property type="entry name" value="CENTROMERE PROTEIN C"/>
    <property type="match status" value="1"/>
</dbReference>
<feature type="compositionally biased region" description="Basic residues" evidence="7">
    <location>
        <begin position="482"/>
        <end position="497"/>
    </location>
</feature>
<evidence type="ECO:0000313" key="10">
    <source>
        <dbReference type="EMBL" id="KAF4636531.1"/>
    </source>
</evidence>
<evidence type="ECO:0000256" key="7">
    <source>
        <dbReference type="SAM" id="MobiDB-lite"/>
    </source>
</evidence>
<keyword evidence="4" id="KW-0539">Nucleus</keyword>
<dbReference type="PANTHER" id="PTHR16684">
    <property type="entry name" value="CENTROMERE PROTEIN C"/>
    <property type="match status" value="1"/>
</dbReference>
<dbReference type="GO" id="GO:0051455">
    <property type="term" value="P:spindle attachment to meiosis I kinetochore"/>
    <property type="evidence" value="ECO:0007669"/>
    <property type="project" value="TreeGrafter"/>
</dbReference>
<feature type="compositionally biased region" description="Low complexity" evidence="7">
    <location>
        <begin position="283"/>
        <end position="293"/>
    </location>
</feature>
<dbReference type="Proteomes" id="UP000566819">
    <property type="component" value="Unassembled WGS sequence"/>
</dbReference>
<comment type="caution">
    <text evidence="10">The sequence shown here is derived from an EMBL/GenBank/DDBJ whole genome shotgun (WGS) entry which is preliminary data.</text>
</comment>
<dbReference type="SUPFAM" id="SSF51182">
    <property type="entry name" value="RmlC-like cupins"/>
    <property type="match status" value="1"/>
</dbReference>
<feature type="compositionally biased region" description="Basic residues" evidence="7">
    <location>
        <begin position="606"/>
        <end position="619"/>
    </location>
</feature>
<organism evidence="10 11">
    <name type="scientific">Cudoniella acicularis</name>
    <dbReference type="NCBI Taxonomy" id="354080"/>
    <lineage>
        <taxon>Eukaryota</taxon>
        <taxon>Fungi</taxon>
        <taxon>Dikarya</taxon>
        <taxon>Ascomycota</taxon>
        <taxon>Pezizomycotina</taxon>
        <taxon>Leotiomycetes</taxon>
        <taxon>Helotiales</taxon>
        <taxon>Tricladiaceae</taxon>
        <taxon>Cudoniella</taxon>
    </lineage>
</organism>
<feature type="compositionally biased region" description="Polar residues" evidence="7">
    <location>
        <begin position="206"/>
        <end position="222"/>
    </location>
</feature>